<dbReference type="RefSeq" id="WP_278468023.1">
    <property type="nucleotide sequence ID" value="NZ_JAGZMU010000005.1"/>
</dbReference>
<gene>
    <name evidence="1" type="ORF">KHZ90_08315</name>
</gene>
<evidence type="ECO:0000313" key="1">
    <source>
        <dbReference type="EMBL" id="MBS4893764.1"/>
    </source>
</evidence>
<reference evidence="1" key="1">
    <citation type="submission" date="2021-02" db="EMBL/GenBank/DDBJ databases">
        <title>Infant gut strain persistence is associated with maternal origin, phylogeny, and functional potential including surface adhesion and iron acquisition.</title>
        <authorList>
            <person name="Lou Y.C."/>
        </authorList>
    </citation>
    <scope>NUCLEOTIDE SEQUENCE</scope>
    <source>
        <strain evidence="1">L3_108_031G1_dasL3_108_031G1_concoct_20</strain>
    </source>
</reference>
<name>A0A942WVM1_VEIPA</name>
<proteinExistence type="predicted"/>
<protein>
    <submittedName>
        <fullName evidence="1">Uncharacterized protein</fullName>
    </submittedName>
</protein>
<comment type="caution">
    <text evidence="1">The sequence shown here is derived from an EMBL/GenBank/DDBJ whole genome shotgun (WGS) entry which is preliminary data.</text>
</comment>
<organism evidence="1 2">
    <name type="scientific">Veillonella parvula</name>
    <name type="common">Staphylococcus parvulus</name>
    <dbReference type="NCBI Taxonomy" id="29466"/>
    <lineage>
        <taxon>Bacteria</taxon>
        <taxon>Bacillati</taxon>
        <taxon>Bacillota</taxon>
        <taxon>Negativicutes</taxon>
        <taxon>Veillonellales</taxon>
        <taxon>Veillonellaceae</taxon>
        <taxon>Veillonella</taxon>
    </lineage>
</organism>
<accession>A0A942WVM1</accession>
<sequence>MKKLVCLLGHNKYLMKIKDCNKENFKNENRAISVYTCKYCGKDILVVTKYVKLKVIK</sequence>
<evidence type="ECO:0000313" key="2">
    <source>
        <dbReference type="Proteomes" id="UP000778864"/>
    </source>
</evidence>
<dbReference type="Proteomes" id="UP000778864">
    <property type="component" value="Unassembled WGS sequence"/>
</dbReference>
<dbReference type="AlphaFoldDB" id="A0A942WVM1"/>
<dbReference type="EMBL" id="JAGZMU010000005">
    <property type="protein sequence ID" value="MBS4893764.1"/>
    <property type="molecule type" value="Genomic_DNA"/>
</dbReference>